<feature type="compositionally biased region" description="Polar residues" evidence="1">
    <location>
        <begin position="1"/>
        <end position="11"/>
    </location>
</feature>
<protein>
    <submittedName>
        <fullName evidence="2">Uncharacterized protein</fullName>
    </submittedName>
</protein>
<dbReference type="AlphaFoldDB" id="A0AAV3ZSZ7"/>
<gene>
    <name evidence="2" type="ORF">PoB_002447300</name>
</gene>
<name>A0AAV3ZSZ7_9GAST</name>
<feature type="compositionally biased region" description="Polar residues" evidence="1">
    <location>
        <begin position="35"/>
        <end position="69"/>
    </location>
</feature>
<organism evidence="2 3">
    <name type="scientific">Plakobranchus ocellatus</name>
    <dbReference type="NCBI Taxonomy" id="259542"/>
    <lineage>
        <taxon>Eukaryota</taxon>
        <taxon>Metazoa</taxon>
        <taxon>Spiralia</taxon>
        <taxon>Lophotrochozoa</taxon>
        <taxon>Mollusca</taxon>
        <taxon>Gastropoda</taxon>
        <taxon>Heterobranchia</taxon>
        <taxon>Euthyneura</taxon>
        <taxon>Panpulmonata</taxon>
        <taxon>Sacoglossa</taxon>
        <taxon>Placobranchoidea</taxon>
        <taxon>Plakobranchidae</taxon>
        <taxon>Plakobranchus</taxon>
    </lineage>
</organism>
<keyword evidence="3" id="KW-1185">Reference proteome</keyword>
<feature type="region of interest" description="Disordered" evidence="1">
    <location>
        <begin position="1"/>
        <end position="69"/>
    </location>
</feature>
<dbReference type="EMBL" id="BLXT01002828">
    <property type="protein sequence ID" value="GFN97967.1"/>
    <property type="molecule type" value="Genomic_DNA"/>
</dbReference>
<accession>A0AAV3ZSZ7</accession>
<sequence length="69" mass="7367">MLKTPQRQSCEQPGEGKSFSTGLHAINLDHPPGSADNTSFLMPESLATNTSVDDNASFNRGASLSMENQ</sequence>
<evidence type="ECO:0000313" key="2">
    <source>
        <dbReference type="EMBL" id="GFN97967.1"/>
    </source>
</evidence>
<evidence type="ECO:0000256" key="1">
    <source>
        <dbReference type="SAM" id="MobiDB-lite"/>
    </source>
</evidence>
<comment type="caution">
    <text evidence="2">The sequence shown here is derived from an EMBL/GenBank/DDBJ whole genome shotgun (WGS) entry which is preliminary data.</text>
</comment>
<proteinExistence type="predicted"/>
<evidence type="ECO:0000313" key="3">
    <source>
        <dbReference type="Proteomes" id="UP000735302"/>
    </source>
</evidence>
<reference evidence="2 3" key="1">
    <citation type="journal article" date="2021" name="Elife">
        <title>Chloroplast acquisition without the gene transfer in kleptoplastic sea slugs, Plakobranchus ocellatus.</title>
        <authorList>
            <person name="Maeda T."/>
            <person name="Takahashi S."/>
            <person name="Yoshida T."/>
            <person name="Shimamura S."/>
            <person name="Takaki Y."/>
            <person name="Nagai Y."/>
            <person name="Toyoda A."/>
            <person name="Suzuki Y."/>
            <person name="Arimoto A."/>
            <person name="Ishii H."/>
            <person name="Satoh N."/>
            <person name="Nishiyama T."/>
            <person name="Hasebe M."/>
            <person name="Maruyama T."/>
            <person name="Minagawa J."/>
            <person name="Obokata J."/>
            <person name="Shigenobu S."/>
        </authorList>
    </citation>
    <scope>NUCLEOTIDE SEQUENCE [LARGE SCALE GENOMIC DNA]</scope>
</reference>
<dbReference type="Proteomes" id="UP000735302">
    <property type="component" value="Unassembled WGS sequence"/>
</dbReference>